<dbReference type="PROSITE" id="PS50165">
    <property type="entry name" value="UVRC"/>
    <property type="match status" value="1"/>
</dbReference>
<dbReference type="EMBL" id="AP024714">
    <property type="protein sequence ID" value="BCX82050.1"/>
    <property type="molecule type" value="Genomic_DNA"/>
</dbReference>
<organism evidence="11 12">
    <name type="scientific">Methylomarinovum caldicuralii</name>
    <dbReference type="NCBI Taxonomy" id="438856"/>
    <lineage>
        <taxon>Bacteria</taxon>
        <taxon>Pseudomonadati</taxon>
        <taxon>Pseudomonadota</taxon>
        <taxon>Gammaproteobacteria</taxon>
        <taxon>Methylococcales</taxon>
        <taxon>Methylothermaceae</taxon>
        <taxon>Methylomarinovum</taxon>
    </lineage>
</organism>
<proteinExistence type="inferred from homology"/>
<evidence type="ECO:0000256" key="5">
    <source>
        <dbReference type="ARBA" id="ARBA00023204"/>
    </source>
</evidence>
<dbReference type="Pfam" id="PF01541">
    <property type="entry name" value="GIY-YIG"/>
    <property type="match status" value="1"/>
</dbReference>
<dbReference type="InterPro" id="IPR001943">
    <property type="entry name" value="UVR_dom"/>
</dbReference>
<dbReference type="InterPro" id="IPR050066">
    <property type="entry name" value="UvrABC_protein_C"/>
</dbReference>
<keyword evidence="1 7" id="KW-0963">Cytoplasm</keyword>
<evidence type="ECO:0000259" key="8">
    <source>
        <dbReference type="PROSITE" id="PS50151"/>
    </source>
</evidence>
<dbReference type="SUPFAM" id="SSF47781">
    <property type="entry name" value="RuvA domain 2-like"/>
    <property type="match status" value="1"/>
</dbReference>
<dbReference type="InterPro" id="IPR001162">
    <property type="entry name" value="UvrC_RNase_H_dom"/>
</dbReference>
<keyword evidence="3 7" id="KW-0228">DNA excision</keyword>
<evidence type="ECO:0000256" key="1">
    <source>
        <dbReference type="ARBA" id="ARBA00022490"/>
    </source>
</evidence>
<dbReference type="InterPro" id="IPR036876">
    <property type="entry name" value="UVR_dom_sf"/>
</dbReference>
<comment type="subcellular location">
    <subcellularLocation>
        <location evidence="7">Cytoplasm</location>
    </subcellularLocation>
</comment>
<dbReference type="PANTHER" id="PTHR30562:SF1">
    <property type="entry name" value="UVRABC SYSTEM PROTEIN C"/>
    <property type="match status" value="1"/>
</dbReference>
<dbReference type="GO" id="GO:0003677">
    <property type="term" value="F:DNA binding"/>
    <property type="evidence" value="ECO:0007669"/>
    <property type="project" value="UniProtKB-UniRule"/>
</dbReference>
<dbReference type="Pfam" id="PF02151">
    <property type="entry name" value="UVR"/>
    <property type="match status" value="1"/>
</dbReference>
<reference evidence="12" key="1">
    <citation type="journal article" date="2024" name="Int. J. Syst. Evol. Microbiol.">
        <title>Methylomarinovum tepidoasis sp. nov., a moderately thermophilic methanotroph of the family Methylothermaceae isolated from a deep-sea hydrothermal field.</title>
        <authorList>
            <person name="Hirayama H."/>
            <person name="Takaki Y."/>
            <person name="Abe M."/>
            <person name="Miyazaki M."/>
            <person name="Uematsu K."/>
            <person name="Matsui Y."/>
            <person name="Takai K."/>
        </authorList>
    </citation>
    <scope>NUCLEOTIDE SEQUENCE [LARGE SCALE GENOMIC DNA]</scope>
    <source>
        <strain evidence="12">IT-9</strain>
    </source>
</reference>
<dbReference type="RefSeq" id="WP_317704461.1">
    <property type="nucleotide sequence ID" value="NZ_AP024714.1"/>
</dbReference>
<evidence type="ECO:0000256" key="3">
    <source>
        <dbReference type="ARBA" id="ARBA00022769"/>
    </source>
</evidence>
<dbReference type="FunFam" id="3.30.420.340:FF:000001">
    <property type="entry name" value="UvrABC system protein C"/>
    <property type="match status" value="1"/>
</dbReference>
<dbReference type="SMART" id="SM00465">
    <property type="entry name" value="GIYc"/>
    <property type="match status" value="1"/>
</dbReference>
<dbReference type="InterPro" id="IPR038476">
    <property type="entry name" value="UvrC_RNase_H_dom_sf"/>
</dbReference>
<dbReference type="KEGG" id="mcau:MIT9_P1632"/>
<dbReference type="InterPro" id="IPR047296">
    <property type="entry name" value="GIY-YIG_UvrC_Cho"/>
</dbReference>
<dbReference type="CDD" id="cd10434">
    <property type="entry name" value="GIY-YIG_UvrC_Cho"/>
    <property type="match status" value="1"/>
</dbReference>
<dbReference type="Gene3D" id="4.10.860.10">
    <property type="entry name" value="UVR domain"/>
    <property type="match status" value="1"/>
</dbReference>
<accession>A0AAU9C4F5</accession>
<evidence type="ECO:0000259" key="9">
    <source>
        <dbReference type="PROSITE" id="PS50164"/>
    </source>
</evidence>
<dbReference type="InterPro" id="IPR004791">
    <property type="entry name" value="UvrC"/>
</dbReference>
<dbReference type="InterPro" id="IPR003583">
    <property type="entry name" value="Hlx-hairpin-Hlx_DNA-bd_motif"/>
</dbReference>
<keyword evidence="4 7" id="KW-0267">Excision nuclease</keyword>
<feature type="domain" description="GIY-YIG" evidence="9">
    <location>
        <begin position="18"/>
        <end position="95"/>
    </location>
</feature>
<dbReference type="InterPro" id="IPR000305">
    <property type="entry name" value="GIY-YIG_endonuc"/>
</dbReference>
<dbReference type="SUPFAM" id="SSF46600">
    <property type="entry name" value="C-terminal UvrC-binding domain of UvrB"/>
    <property type="match status" value="1"/>
</dbReference>
<dbReference type="GO" id="GO:0005737">
    <property type="term" value="C:cytoplasm"/>
    <property type="evidence" value="ECO:0007669"/>
    <property type="project" value="UniProtKB-SubCell"/>
</dbReference>
<keyword evidence="5 7" id="KW-0234">DNA repair</keyword>
<dbReference type="Pfam" id="PF22920">
    <property type="entry name" value="UvrC_RNaseH"/>
    <property type="match status" value="1"/>
</dbReference>
<gene>
    <name evidence="7" type="primary">uvrC</name>
    <name evidence="11" type="ORF">MIT9_P1632</name>
</gene>
<dbReference type="PROSITE" id="PS50164">
    <property type="entry name" value="GIY_YIG"/>
    <property type="match status" value="1"/>
</dbReference>
<dbReference type="FunFam" id="3.40.1440.10:FF:000001">
    <property type="entry name" value="UvrABC system protein C"/>
    <property type="match status" value="1"/>
</dbReference>
<dbReference type="GO" id="GO:0006289">
    <property type="term" value="P:nucleotide-excision repair"/>
    <property type="evidence" value="ECO:0007669"/>
    <property type="project" value="UniProtKB-UniRule"/>
</dbReference>
<dbReference type="Gene3D" id="1.10.150.20">
    <property type="entry name" value="5' to 3' exonuclease, C-terminal subdomain"/>
    <property type="match status" value="1"/>
</dbReference>
<dbReference type="GO" id="GO:0009432">
    <property type="term" value="P:SOS response"/>
    <property type="evidence" value="ECO:0007669"/>
    <property type="project" value="UniProtKB-UniRule"/>
</dbReference>
<dbReference type="Pfam" id="PF08459">
    <property type="entry name" value="UvrC_RNaseH_dom"/>
    <property type="match status" value="1"/>
</dbReference>
<keyword evidence="12" id="KW-1185">Reference proteome</keyword>
<evidence type="ECO:0000313" key="11">
    <source>
        <dbReference type="EMBL" id="BCX82050.1"/>
    </source>
</evidence>
<comment type="similarity">
    <text evidence="7">Belongs to the UvrC family.</text>
</comment>
<dbReference type="AlphaFoldDB" id="A0AAU9C4F5"/>
<keyword evidence="6 7" id="KW-0742">SOS response</keyword>
<dbReference type="GO" id="GO:0009380">
    <property type="term" value="C:excinuclease repair complex"/>
    <property type="evidence" value="ECO:0007669"/>
    <property type="project" value="InterPro"/>
</dbReference>
<dbReference type="Gene3D" id="3.40.1440.10">
    <property type="entry name" value="GIY-YIG endonuclease"/>
    <property type="match status" value="1"/>
</dbReference>
<dbReference type="PANTHER" id="PTHR30562">
    <property type="entry name" value="UVRC/OXIDOREDUCTASE"/>
    <property type="match status" value="1"/>
</dbReference>
<dbReference type="InterPro" id="IPR010994">
    <property type="entry name" value="RuvA_2-like"/>
</dbReference>
<protein>
    <recommendedName>
        <fullName evidence="7">UvrABC system protein C</fullName>
        <shortName evidence="7">Protein UvrC</shortName>
    </recommendedName>
    <alternativeName>
        <fullName evidence="7">Excinuclease ABC subunit C</fullName>
    </alternativeName>
</protein>
<evidence type="ECO:0000256" key="2">
    <source>
        <dbReference type="ARBA" id="ARBA00022763"/>
    </source>
</evidence>
<dbReference type="Pfam" id="PF14520">
    <property type="entry name" value="HHH_5"/>
    <property type="match status" value="1"/>
</dbReference>
<evidence type="ECO:0000256" key="4">
    <source>
        <dbReference type="ARBA" id="ARBA00022881"/>
    </source>
</evidence>
<evidence type="ECO:0000259" key="10">
    <source>
        <dbReference type="PROSITE" id="PS50165"/>
    </source>
</evidence>
<comment type="subunit">
    <text evidence="7">Interacts with UvrB in an incision complex.</text>
</comment>
<name>A0AAU9C4F5_9GAMM</name>
<dbReference type="HAMAP" id="MF_00203">
    <property type="entry name" value="UvrC"/>
    <property type="match status" value="1"/>
</dbReference>
<dbReference type="GO" id="GO:0009381">
    <property type="term" value="F:excinuclease ABC activity"/>
    <property type="evidence" value="ECO:0007669"/>
    <property type="project" value="UniProtKB-UniRule"/>
</dbReference>
<keyword evidence="2 7" id="KW-0227">DNA damage</keyword>
<evidence type="ECO:0000256" key="7">
    <source>
        <dbReference type="HAMAP-Rule" id="MF_00203"/>
    </source>
</evidence>
<feature type="domain" description="UVR" evidence="8">
    <location>
        <begin position="205"/>
        <end position="240"/>
    </location>
</feature>
<feature type="domain" description="UvrC family homology region profile" evidence="10">
    <location>
        <begin position="255"/>
        <end position="478"/>
    </location>
</feature>
<dbReference type="NCBIfam" id="TIGR00194">
    <property type="entry name" value="uvrC"/>
    <property type="match status" value="1"/>
</dbReference>
<dbReference type="NCBIfam" id="NF001824">
    <property type="entry name" value="PRK00558.1-5"/>
    <property type="match status" value="1"/>
</dbReference>
<dbReference type="Gene3D" id="3.30.420.340">
    <property type="entry name" value="UvrC, RNAse H endonuclease domain"/>
    <property type="match status" value="1"/>
</dbReference>
<dbReference type="InterPro" id="IPR035901">
    <property type="entry name" value="GIY-YIG_endonuc_sf"/>
</dbReference>
<dbReference type="SMART" id="SM00278">
    <property type="entry name" value="HhH1"/>
    <property type="match status" value="2"/>
</dbReference>
<dbReference type="SUPFAM" id="SSF82771">
    <property type="entry name" value="GIY-YIG endonuclease"/>
    <property type="match status" value="1"/>
</dbReference>
<dbReference type="PROSITE" id="PS50151">
    <property type="entry name" value="UVR"/>
    <property type="match status" value="1"/>
</dbReference>
<evidence type="ECO:0000313" key="12">
    <source>
        <dbReference type="Proteomes" id="UP001321825"/>
    </source>
</evidence>
<comment type="function">
    <text evidence="7">The UvrABC repair system catalyzes the recognition and processing of DNA lesions. UvrC both incises the 5' and 3' sides of the lesion. The N-terminal half is responsible for the 3' incision and the C-terminal half is responsible for the 5' incision.</text>
</comment>
<evidence type="ECO:0000256" key="6">
    <source>
        <dbReference type="ARBA" id="ARBA00023236"/>
    </source>
</evidence>
<sequence>MSSVPAFDVEAFLATLTTCPGVYQMLDAEGRPLYIGKAANLKKRVSSYFRGTPAPKQRAMLAKLARIEVTVTRTEGEALLLEHQLVKRHRPRYNICLKDDKSYPYIYVATEHPFPRVTFHRGAHKRPGRYFGPYPSASAVRQTLKLLQRAFPVRQCEDSYYAHRSRPCLQYQIKRCTAPCVGRVDRETYRRDVEDTLRFLEGDGQAVVDDLVRRMEAAAAELDFERAARYRDQIAALREILETQVVAGPGGDLDVIACHIEGGIACIQVAWIRGGRYLGDKAYFPSRSEGHGAARILAAFLGQYYLDKPVPAEILLSHEPEDAELLRAMLSDQAGRQVRWVSAPRGRRRDWLEMTRANAEVALRQRLALRAGQQQRRQALQALLGLETPPARIECFDISHLQGQQTVASCVVFDAEGPVKSAYRRFNIEGITPGDDYAALAQAVQRRFQRLQREGKSPPDLLLIDGGKGQVQAVLPVLKELGLGDLPVVGVAKGPARRDGDEDLYLAWSGRWLHPGEHHPGLLLIRQLRDEAHRFAVGGHRQRRGRAKRTSPLEAIAGLGPRRRQRLLQQFGGLQAIKKASVEALASVEGISPTLARRIYETFHAPET</sequence>
<dbReference type="Proteomes" id="UP001321825">
    <property type="component" value="Chromosome"/>
</dbReference>